<accession>A0A8S9ND47</accession>
<gene>
    <name evidence="1" type="ORF">F2Q69_00040196</name>
</gene>
<reference evidence="1" key="1">
    <citation type="submission" date="2019-12" db="EMBL/GenBank/DDBJ databases">
        <title>Genome sequencing and annotation of Brassica cretica.</title>
        <authorList>
            <person name="Studholme D.J."/>
            <person name="Sarris P."/>
        </authorList>
    </citation>
    <scope>NUCLEOTIDE SEQUENCE</scope>
    <source>
        <strain evidence="1">PFS-109/04</strain>
        <tissue evidence="1">Leaf</tissue>
    </source>
</reference>
<comment type="caution">
    <text evidence="1">The sequence shown here is derived from an EMBL/GenBank/DDBJ whole genome shotgun (WGS) entry which is preliminary data.</text>
</comment>
<proteinExistence type="predicted"/>
<protein>
    <submittedName>
        <fullName evidence="1">Uncharacterized protein</fullName>
    </submittedName>
</protein>
<dbReference type="Proteomes" id="UP000712600">
    <property type="component" value="Unassembled WGS sequence"/>
</dbReference>
<sequence length="220" mass="25229">MLRSIVFSGVQRRRQSLCRRVLCDEVTRRLGEEFVIPELGRFQWWSPNFFGVSNFGVFNFGDRILEASSGDEVTRRLGEGSVIPVLGRSLGRLSRQIFLVLLQDWSACSWMAFMAALLFLVRFQWWSPNYFGVSNFGVSNFGDRILEASSGDEVTRRLGEEFVIPELGRSLGRLSRQIFLVLLQDWSACSWMAFMELYFFWILEASVSSCSAFLPMRLGA</sequence>
<organism evidence="1 2">
    <name type="scientific">Brassica cretica</name>
    <name type="common">Mustard</name>
    <dbReference type="NCBI Taxonomy" id="69181"/>
    <lineage>
        <taxon>Eukaryota</taxon>
        <taxon>Viridiplantae</taxon>
        <taxon>Streptophyta</taxon>
        <taxon>Embryophyta</taxon>
        <taxon>Tracheophyta</taxon>
        <taxon>Spermatophyta</taxon>
        <taxon>Magnoliopsida</taxon>
        <taxon>eudicotyledons</taxon>
        <taxon>Gunneridae</taxon>
        <taxon>Pentapetalae</taxon>
        <taxon>rosids</taxon>
        <taxon>malvids</taxon>
        <taxon>Brassicales</taxon>
        <taxon>Brassicaceae</taxon>
        <taxon>Brassiceae</taxon>
        <taxon>Brassica</taxon>
    </lineage>
</organism>
<evidence type="ECO:0000313" key="2">
    <source>
        <dbReference type="Proteomes" id="UP000712600"/>
    </source>
</evidence>
<dbReference type="EMBL" id="QGKX02001621">
    <property type="protein sequence ID" value="KAF3499069.1"/>
    <property type="molecule type" value="Genomic_DNA"/>
</dbReference>
<dbReference type="AlphaFoldDB" id="A0A8S9ND47"/>
<name>A0A8S9ND47_BRACR</name>
<evidence type="ECO:0000313" key="1">
    <source>
        <dbReference type="EMBL" id="KAF3499069.1"/>
    </source>
</evidence>